<organism evidence="2 3">
    <name type="scientific">Loktanella gaetbuli</name>
    <dbReference type="NCBI Taxonomy" id="2881335"/>
    <lineage>
        <taxon>Bacteria</taxon>
        <taxon>Pseudomonadati</taxon>
        <taxon>Pseudomonadota</taxon>
        <taxon>Alphaproteobacteria</taxon>
        <taxon>Rhodobacterales</taxon>
        <taxon>Roseobacteraceae</taxon>
        <taxon>Loktanella</taxon>
    </lineage>
</organism>
<reference evidence="2" key="1">
    <citation type="submission" date="2021-10" db="EMBL/GenBank/DDBJ databases">
        <title>Loktanella gaetbuli sp. nov., isolated from a tidal flat.</title>
        <authorList>
            <person name="Park S."/>
            <person name="Yoon J.-H."/>
        </authorList>
    </citation>
    <scope>NUCLEOTIDE SEQUENCE</scope>
    <source>
        <strain evidence="2">TSTF-M6</strain>
    </source>
</reference>
<dbReference type="Proteomes" id="UP001138961">
    <property type="component" value="Unassembled WGS sequence"/>
</dbReference>
<dbReference type="Gene3D" id="3.40.30.10">
    <property type="entry name" value="Glutaredoxin"/>
    <property type="match status" value="1"/>
</dbReference>
<comment type="similarity">
    <text evidence="1">Belongs to the SCO1/2 family.</text>
</comment>
<name>A0ABS8BUK6_9RHOB</name>
<dbReference type="InterPro" id="IPR003782">
    <property type="entry name" value="SCO1/SenC"/>
</dbReference>
<dbReference type="EMBL" id="JAJATZ010000003">
    <property type="protein sequence ID" value="MCB5199186.1"/>
    <property type="molecule type" value="Genomic_DNA"/>
</dbReference>
<sequence>MNRAIVLVSGAAIAAVVGVSLSLTFNRGQDLASCFSTNAEGADIGGPFTLVNQDGQTVSDANVITEPTLVYFGYGFCPDVCPIDNARNVAAVDLLAEQGVSVTPVFISVDPARDTPEFMADYTANMHPKMIGLTGSEAQVKAAADAYKVYYARNGDDPDYYLVDHSAFTYLMLPDTGFATFFRRDTPPQQIAQEVSCALT</sequence>
<evidence type="ECO:0000313" key="2">
    <source>
        <dbReference type="EMBL" id="MCB5199186.1"/>
    </source>
</evidence>
<dbReference type="PANTHER" id="PTHR12151:SF25">
    <property type="entry name" value="LINALOOL DEHYDRATASE_ISOMERASE DOMAIN-CONTAINING PROTEIN"/>
    <property type="match status" value="1"/>
</dbReference>
<evidence type="ECO:0000256" key="1">
    <source>
        <dbReference type="ARBA" id="ARBA00010996"/>
    </source>
</evidence>
<gene>
    <name evidence="2" type="ORF">LGQ03_08030</name>
</gene>
<comment type="caution">
    <text evidence="2">The sequence shown here is derived from an EMBL/GenBank/DDBJ whole genome shotgun (WGS) entry which is preliminary data.</text>
</comment>
<keyword evidence="3" id="KW-1185">Reference proteome</keyword>
<dbReference type="Pfam" id="PF02630">
    <property type="entry name" value="SCO1-SenC"/>
    <property type="match status" value="1"/>
</dbReference>
<evidence type="ECO:0000313" key="3">
    <source>
        <dbReference type="Proteomes" id="UP001138961"/>
    </source>
</evidence>
<dbReference type="SUPFAM" id="SSF52833">
    <property type="entry name" value="Thioredoxin-like"/>
    <property type="match status" value="1"/>
</dbReference>
<dbReference type="PANTHER" id="PTHR12151">
    <property type="entry name" value="ELECTRON TRANSPORT PROTIN SCO1/SENC FAMILY MEMBER"/>
    <property type="match status" value="1"/>
</dbReference>
<dbReference type="RefSeq" id="WP_226747987.1">
    <property type="nucleotide sequence ID" value="NZ_JAJATZ010000003.1"/>
</dbReference>
<protein>
    <submittedName>
        <fullName evidence="2">SCO family protein</fullName>
    </submittedName>
</protein>
<proteinExistence type="inferred from homology"/>
<accession>A0ABS8BUK6</accession>
<dbReference type="CDD" id="cd02968">
    <property type="entry name" value="SCO"/>
    <property type="match status" value="1"/>
</dbReference>
<dbReference type="InterPro" id="IPR036249">
    <property type="entry name" value="Thioredoxin-like_sf"/>
</dbReference>